<dbReference type="NCBIfam" id="TIGR01646">
    <property type="entry name" value="vgr_GE"/>
    <property type="match status" value="1"/>
</dbReference>
<accession>A0A241PQR2</accession>
<dbReference type="SUPFAM" id="SSF69255">
    <property type="entry name" value="gp5 N-terminal domain-like"/>
    <property type="match status" value="1"/>
</dbReference>
<dbReference type="InterPro" id="IPR006531">
    <property type="entry name" value="Gp5/Vgr_OB"/>
</dbReference>
<reference evidence="5 6" key="1">
    <citation type="submission" date="2018-12" db="EMBL/GenBank/DDBJ databases">
        <title>Characterization and Draft Genome of Vibrio anguillarum J360 Marine Pathogen Isolated from an Outbreak in Lumpfish (Cyclopterus lumpus).</title>
        <authorList>
            <person name="Vasquez J.I."/>
            <person name="Cao T."/>
            <person name="Chakraborty S."/>
            <person name="Gnanagobal H."/>
            <person name="Wescot J."/>
            <person name="Boyce D."/>
            <person name="Santander J."/>
        </authorList>
    </citation>
    <scope>NUCLEOTIDE SEQUENCE [LARGE SCALE GENOMIC DNA]</scope>
    <source>
        <strain evidence="5 6">J360</strain>
    </source>
</reference>
<proteinExistence type="inferred from homology"/>
<dbReference type="Pfam" id="PF04717">
    <property type="entry name" value="Phage_base_V"/>
    <property type="match status" value="1"/>
</dbReference>
<dbReference type="InterPro" id="IPR017847">
    <property type="entry name" value="T6SS_RhsGE_Vgr_subset"/>
</dbReference>
<dbReference type="InterPro" id="IPR037026">
    <property type="entry name" value="Vgr_OB-fold_dom_sf"/>
</dbReference>
<evidence type="ECO:0000259" key="3">
    <source>
        <dbReference type="Pfam" id="PF04717"/>
    </source>
</evidence>
<dbReference type="Pfam" id="PF05954">
    <property type="entry name" value="Phage_GPD"/>
    <property type="match status" value="1"/>
</dbReference>
<dbReference type="Proteomes" id="UP000256923">
    <property type="component" value="Chromosome 1"/>
</dbReference>
<dbReference type="Gene3D" id="4.10.220.110">
    <property type="match status" value="1"/>
</dbReference>
<feature type="domain" description="Gp5/Type VI secretion system Vgr C-terminal trimerisation" evidence="4">
    <location>
        <begin position="463"/>
        <end position="573"/>
    </location>
</feature>
<evidence type="ECO:0000256" key="2">
    <source>
        <dbReference type="SAM" id="MobiDB-lite"/>
    </source>
</evidence>
<feature type="domain" description="Gp5/Type VI secretion system Vgr protein OB-fold" evidence="3">
    <location>
        <begin position="380"/>
        <end position="448"/>
    </location>
</feature>
<gene>
    <name evidence="5" type="primary">tssI</name>
    <name evidence="5" type="ORF">DYL72_00975</name>
</gene>
<dbReference type="InterPro" id="IPR054030">
    <property type="entry name" value="Gp5_Vgr_C"/>
</dbReference>
<comment type="similarity">
    <text evidence="1">Belongs to the VgrG protein family.</text>
</comment>
<sequence>MNMSSNELKHQTRSLTIKLSDSKSYIVTQLIGEESVSGGCQFSVSIAANMEIDTKNLGKAVCVSYELDSGKRFFSGICSTLQFTGYSKDKQQFYYQIEILDPLSLLQYKRSRQIFQNVTTKKIIEKLLEQADLKSYFHFSLSGSGKNHEYCVQLDETDQAFIQRLLANEGWHYHVRHQCNKSTVCIGDSNQRFEKIPDPKLSYQIGGNNQQHVLTTWSQAHHVGSGKVSVADHTQNLAEFFDSGPRKSTESYAPTSLTQELFAFGHENKNEVRDAAKMHMEALDLRKSASHSSSNLATLACGYKFELTYHPLSSMNQEYIITHLSHRLSREESNNEVAYQNQFSCIPSSLIFRPEIFDKPRVHSLHTATVTGPKGEEIYRDKWGRVKVQFHWDRGGKNDENSSCWLPVSQGFASKGFGSQFTPRIGDEVIVQYIDGDPNRPIVTGSLYNKNSAAPYSSDTQNGIKTRSTPKGSSKQGNELRFEDQKDKEQVYLHAEKDLLLDVNNDSQSTIKGIKKTQVEKSATLSVKEHIQVESDKTLTAKSKDNWTGDSEKDLSLNAASNINIAAKSTVSVDGNQVSICGKSKIELKVGTSKIEISASGIKIDAPQVSVSGKAKAEVKAAMINIEGQGKVDVKAALVSVNGSAMTQIKAGAMVQIQGAITKVN</sequence>
<dbReference type="Pfam" id="PF22178">
    <property type="entry name" value="Gp5_trimer_C"/>
    <property type="match status" value="1"/>
</dbReference>
<dbReference type="Gene3D" id="3.55.50.10">
    <property type="entry name" value="Baseplate protein-like domains"/>
    <property type="match status" value="1"/>
</dbReference>
<dbReference type="NCBIfam" id="TIGR03361">
    <property type="entry name" value="VI_Rhs_Vgr"/>
    <property type="match status" value="1"/>
</dbReference>
<evidence type="ECO:0000256" key="1">
    <source>
        <dbReference type="ARBA" id="ARBA00005558"/>
    </source>
</evidence>
<dbReference type="InterPro" id="IPR006533">
    <property type="entry name" value="T6SS_Vgr_RhsGE"/>
</dbReference>
<feature type="region of interest" description="Disordered" evidence="2">
    <location>
        <begin position="445"/>
        <end position="485"/>
    </location>
</feature>
<feature type="compositionally biased region" description="Polar residues" evidence="2">
    <location>
        <begin position="446"/>
        <end position="477"/>
    </location>
</feature>
<evidence type="ECO:0000313" key="6">
    <source>
        <dbReference type="Proteomes" id="UP000256923"/>
    </source>
</evidence>
<dbReference type="AlphaFoldDB" id="A0A241PQR2"/>
<dbReference type="SUPFAM" id="SSF69279">
    <property type="entry name" value="Phage tail proteins"/>
    <property type="match status" value="2"/>
</dbReference>
<dbReference type="Gene3D" id="2.30.110.50">
    <property type="match status" value="1"/>
</dbReference>
<name>A0A241PQR2_VIBAN</name>
<protein>
    <submittedName>
        <fullName evidence="5">Type VI secretion system tip protein VgrG</fullName>
    </submittedName>
</protein>
<dbReference type="Gene3D" id="2.40.50.230">
    <property type="entry name" value="Gp5 N-terminal domain"/>
    <property type="match status" value="1"/>
</dbReference>
<dbReference type="EMBL" id="CP034672">
    <property type="protein sequence ID" value="AZS23764.1"/>
    <property type="molecule type" value="Genomic_DNA"/>
</dbReference>
<dbReference type="SUPFAM" id="SSF69349">
    <property type="entry name" value="Phage fibre proteins"/>
    <property type="match status" value="1"/>
</dbReference>
<organism evidence="5 6">
    <name type="scientific">Vibrio anguillarum</name>
    <name type="common">Listonella anguillarum</name>
    <dbReference type="NCBI Taxonomy" id="55601"/>
    <lineage>
        <taxon>Bacteria</taxon>
        <taxon>Pseudomonadati</taxon>
        <taxon>Pseudomonadota</taxon>
        <taxon>Gammaproteobacteria</taxon>
        <taxon>Vibrionales</taxon>
        <taxon>Vibrionaceae</taxon>
        <taxon>Vibrio</taxon>
    </lineage>
</organism>
<evidence type="ECO:0000259" key="4">
    <source>
        <dbReference type="Pfam" id="PF22178"/>
    </source>
</evidence>
<evidence type="ECO:0000313" key="5">
    <source>
        <dbReference type="EMBL" id="AZS23764.1"/>
    </source>
</evidence>